<proteinExistence type="predicted"/>
<organism evidence="2">
    <name type="scientific">Peptoniphilus harei</name>
    <dbReference type="NCBI Taxonomy" id="54005"/>
    <lineage>
        <taxon>Bacteria</taxon>
        <taxon>Bacillati</taxon>
        <taxon>Bacillota</taxon>
        <taxon>Tissierellia</taxon>
        <taxon>Tissierellales</taxon>
        <taxon>Peptoniphilaceae</taxon>
        <taxon>Peptoniphilus</taxon>
    </lineage>
</organism>
<sequence length="272" mass="31092">MTNIQKQENRALSPVNQMKNLLKNQGMQNLFADALKENKDRFLASIIDLYNGDTTLQDCNPKEVVMEALKAATLNLPINKNLGYAYIVPYNSKGTTRPQFQIGYKGYIQMAQRSGQYKALNAGILYEGMEVKRDFLRGTFEIVGEPKSDNVIGYFAYFQLLNGYEKAIYMTKDEVTEHAERYSQSYGSKYSPWKKQFDEMGQKTVIKKLLSKYGVLTTEFQDAVKEEEDREVLRATENNAMLEMTGPDEEEETIEVNPETGEIIEEDAKAPF</sequence>
<evidence type="ECO:0000313" key="3">
    <source>
        <dbReference type="Proteomes" id="UP000070174"/>
    </source>
</evidence>
<name>A0A133PKC7_9FIRM</name>
<dbReference type="GO" id="GO:0003677">
    <property type="term" value="F:DNA binding"/>
    <property type="evidence" value="ECO:0007669"/>
    <property type="project" value="InterPro"/>
</dbReference>
<dbReference type="InterPro" id="IPR004590">
    <property type="entry name" value="ssDNA_annealing_RecT"/>
</dbReference>
<comment type="caution">
    <text evidence="2">The sequence shown here is derived from an EMBL/GenBank/DDBJ whole genome shotgun (WGS) entry which is preliminary data.</text>
</comment>
<gene>
    <name evidence="2" type="ORF">HMPREF3229_01575</name>
</gene>
<evidence type="ECO:0000256" key="1">
    <source>
        <dbReference type="SAM" id="MobiDB-lite"/>
    </source>
</evidence>
<dbReference type="NCBIfam" id="TIGR00616">
    <property type="entry name" value="rect"/>
    <property type="match status" value="1"/>
</dbReference>
<feature type="region of interest" description="Disordered" evidence="1">
    <location>
        <begin position="238"/>
        <end position="272"/>
    </location>
</feature>
<dbReference type="Pfam" id="PF03837">
    <property type="entry name" value="RecT"/>
    <property type="match status" value="1"/>
</dbReference>
<protein>
    <submittedName>
        <fullName evidence="2">Recombinase, phage RecT family</fullName>
    </submittedName>
</protein>
<reference evidence="2 3" key="1">
    <citation type="submission" date="2016-01" db="EMBL/GenBank/DDBJ databases">
        <authorList>
            <person name="Oliw E.H."/>
        </authorList>
    </citation>
    <scope>NUCLEOTIDE SEQUENCE [LARGE SCALE GENOMIC DNA]</scope>
    <source>
        <strain evidence="2 3">CMW7756A</strain>
    </source>
</reference>
<dbReference type="GO" id="GO:0006259">
    <property type="term" value="P:DNA metabolic process"/>
    <property type="evidence" value="ECO:0007669"/>
    <property type="project" value="InterPro"/>
</dbReference>
<dbReference type="PATRIC" id="fig|54005.3.peg.1537"/>
<accession>A0A133PKC7</accession>
<dbReference type="Proteomes" id="UP000070174">
    <property type="component" value="Unassembled WGS sequence"/>
</dbReference>
<dbReference type="AlphaFoldDB" id="A0A133PKC7"/>
<evidence type="ECO:0000313" key="2">
    <source>
        <dbReference type="EMBL" id="KXA28943.1"/>
    </source>
</evidence>
<dbReference type="EMBL" id="LRQE01000039">
    <property type="protein sequence ID" value="KXA28943.1"/>
    <property type="molecule type" value="Genomic_DNA"/>
</dbReference>
<dbReference type="RefSeq" id="WP_060800564.1">
    <property type="nucleotide sequence ID" value="NZ_KQ957105.1"/>
</dbReference>
<dbReference type="InterPro" id="IPR018330">
    <property type="entry name" value="RecT_fam"/>
</dbReference>